<evidence type="ECO:0000259" key="3">
    <source>
        <dbReference type="Pfam" id="PF00229"/>
    </source>
</evidence>
<keyword evidence="2" id="KW-0812">Transmembrane</keyword>
<evidence type="ECO:0000256" key="2">
    <source>
        <dbReference type="SAM" id="Phobius"/>
    </source>
</evidence>
<dbReference type="AlphaFoldDB" id="A0ABD3VDK2"/>
<reference evidence="4 5" key="1">
    <citation type="submission" date="2024-11" db="EMBL/GenBank/DDBJ databases">
        <title>Chromosome-level genome assembly of the freshwater bivalve Anodonta woodiana.</title>
        <authorList>
            <person name="Chen X."/>
        </authorList>
    </citation>
    <scope>NUCLEOTIDE SEQUENCE [LARGE SCALE GENOMIC DNA]</scope>
    <source>
        <strain evidence="4">MN2024</strain>
        <tissue evidence="4">Gills</tissue>
    </source>
</reference>
<gene>
    <name evidence="4" type="ORF">ACJMK2_009867</name>
</gene>
<keyword evidence="2" id="KW-1133">Transmembrane helix</keyword>
<dbReference type="Gene3D" id="2.60.120.40">
    <property type="match status" value="1"/>
</dbReference>
<evidence type="ECO:0000313" key="5">
    <source>
        <dbReference type="Proteomes" id="UP001634394"/>
    </source>
</evidence>
<organism evidence="4 5">
    <name type="scientific">Sinanodonta woodiana</name>
    <name type="common">Chinese pond mussel</name>
    <name type="synonym">Anodonta woodiana</name>
    <dbReference type="NCBI Taxonomy" id="1069815"/>
    <lineage>
        <taxon>Eukaryota</taxon>
        <taxon>Metazoa</taxon>
        <taxon>Spiralia</taxon>
        <taxon>Lophotrochozoa</taxon>
        <taxon>Mollusca</taxon>
        <taxon>Bivalvia</taxon>
        <taxon>Autobranchia</taxon>
        <taxon>Heteroconchia</taxon>
        <taxon>Palaeoheterodonta</taxon>
        <taxon>Unionida</taxon>
        <taxon>Unionoidea</taxon>
        <taxon>Unionidae</taxon>
        <taxon>Unioninae</taxon>
        <taxon>Sinanodonta</taxon>
    </lineage>
</organism>
<dbReference type="InterPro" id="IPR006052">
    <property type="entry name" value="TNF_dom"/>
</dbReference>
<dbReference type="SUPFAM" id="SSF49842">
    <property type="entry name" value="TNF-like"/>
    <property type="match status" value="1"/>
</dbReference>
<name>A0ABD3VDK2_SINWO</name>
<sequence length="249" mass="28103">MRQKDNVDYQEGSRDRCLEPDLELDGSENKHCPVTWKNLVVVSTLIPLFVSSLVNVAVQLLVKEKATVQVSRDVDIVDSAQDPAAYSLQETSPGEKFLSPEGLVNVFLDAKKFNESFSLDNQTKIPWDATKKGTFISKDIHYSSSSRHFQVTISGMYELTAKLAFWYHETAPRDTILYSTLLQNATQITLDRFAFSSGVKTNFYHVHHDIGYLLQAGDTVSVTASNDAVKSLDPRWRASYFGIRLIQRM</sequence>
<dbReference type="Pfam" id="PF00229">
    <property type="entry name" value="TNF"/>
    <property type="match status" value="1"/>
</dbReference>
<proteinExistence type="inferred from homology"/>
<evidence type="ECO:0000256" key="1">
    <source>
        <dbReference type="ARBA" id="ARBA00008670"/>
    </source>
</evidence>
<keyword evidence="2" id="KW-0472">Membrane</keyword>
<feature type="domain" description="THD" evidence="3">
    <location>
        <begin position="127"/>
        <end position="243"/>
    </location>
</feature>
<protein>
    <recommendedName>
        <fullName evidence="3">THD domain-containing protein</fullName>
    </recommendedName>
</protein>
<evidence type="ECO:0000313" key="4">
    <source>
        <dbReference type="EMBL" id="KAL3859654.1"/>
    </source>
</evidence>
<comment type="similarity">
    <text evidence="1">Belongs to the tumor necrosis factor family.</text>
</comment>
<feature type="transmembrane region" description="Helical" evidence="2">
    <location>
        <begin position="39"/>
        <end position="62"/>
    </location>
</feature>
<accession>A0ABD3VDK2</accession>
<keyword evidence="5" id="KW-1185">Reference proteome</keyword>
<dbReference type="Proteomes" id="UP001634394">
    <property type="component" value="Unassembled WGS sequence"/>
</dbReference>
<dbReference type="InterPro" id="IPR008983">
    <property type="entry name" value="Tumour_necrosis_fac-like_dom"/>
</dbReference>
<dbReference type="EMBL" id="JBJQND010000012">
    <property type="protein sequence ID" value="KAL3859654.1"/>
    <property type="molecule type" value="Genomic_DNA"/>
</dbReference>
<comment type="caution">
    <text evidence="4">The sequence shown here is derived from an EMBL/GenBank/DDBJ whole genome shotgun (WGS) entry which is preliminary data.</text>
</comment>